<keyword evidence="3" id="KW-0731">Sigma factor</keyword>
<dbReference type="GO" id="GO:0016987">
    <property type="term" value="F:sigma factor activity"/>
    <property type="evidence" value="ECO:0007669"/>
    <property type="project" value="UniProtKB-KW"/>
</dbReference>
<dbReference type="Pfam" id="PF04542">
    <property type="entry name" value="Sigma70_r2"/>
    <property type="match status" value="1"/>
</dbReference>
<dbReference type="Gene3D" id="1.10.1740.10">
    <property type="match status" value="1"/>
</dbReference>
<dbReference type="OrthoDB" id="9780326at2"/>
<evidence type="ECO:0000313" key="8">
    <source>
        <dbReference type="Proteomes" id="UP000291613"/>
    </source>
</evidence>
<gene>
    <name evidence="7" type="ORF">EYR15_14930</name>
</gene>
<dbReference type="PANTHER" id="PTHR43133">
    <property type="entry name" value="RNA POLYMERASE ECF-TYPE SIGMA FACTO"/>
    <property type="match status" value="1"/>
</dbReference>
<evidence type="ECO:0000256" key="2">
    <source>
        <dbReference type="ARBA" id="ARBA00023015"/>
    </source>
</evidence>
<evidence type="ECO:0000259" key="6">
    <source>
        <dbReference type="Pfam" id="PF08281"/>
    </source>
</evidence>
<dbReference type="AlphaFoldDB" id="A0A4V2JDB1"/>
<dbReference type="SUPFAM" id="SSF88659">
    <property type="entry name" value="Sigma3 and sigma4 domains of RNA polymerase sigma factors"/>
    <property type="match status" value="1"/>
</dbReference>
<dbReference type="GO" id="GO:0003677">
    <property type="term" value="F:DNA binding"/>
    <property type="evidence" value="ECO:0007669"/>
    <property type="project" value="InterPro"/>
</dbReference>
<evidence type="ECO:0000259" key="5">
    <source>
        <dbReference type="Pfam" id="PF04542"/>
    </source>
</evidence>
<dbReference type="InterPro" id="IPR039425">
    <property type="entry name" value="RNA_pol_sigma-70-like"/>
</dbReference>
<comment type="caution">
    <text evidence="7">The sequence shown here is derived from an EMBL/GenBank/DDBJ whole genome shotgun (WGS) entry which is preliminary data.</text>
</comment>
<keyword evidence="2" id="KW-0805">Transcription regulation</keyword>
<dbReference type="InterPro" id="IPR013249">
    <property type="entry name" value="RNA_pol_sigma70_r4_t2"/>
</dbReference>
<dbReference type="InterPro" id="IPR014284">
    <property type="entry name" value="RNA_pol_sigma-70_dom"/>
</dbReference>
<reference evidence="7 8" key="1">
    <citation type="submission" date="2019-02" db="EMBL/GenBank/DDBJ databases">
        <title>Hansschlegelia quercus sp. nov., a novel methylotrophic bacterium from buds of oak (Quercus robur L.).</title>
        <authorList>
            <person name="Agafonova N.V."/>
            <person name="Kaparullina E.N."/>
            <person name="Grouzdev D.S."/>
            <person name="Doronina N.V."/>
        </authorList>
    </citation>
    <scope>NUCLEOTIDE SEQUENCE [LARGE SCALE GENOMIC DNA]</scope>
    <source>
        <strain evidence="7 8">Dub</strain>
    </source>
</reference>
<dbReference type="RefSeq" id="WP_131004371.1">
    <property type="nucleotide sequence ID" value="NZ_JBHSZR010000008.1"/>
</dbReference>
<organism evidence="7 8">
    <name type="scientific">Hansschlegelia quercus</name>
    <dbReference type="NCBI Taxonomy" id="2528245"/>
    <lineage>
        <taxon>Bacteria</taxon>
        <taxon>Pseudomonadati</taxon>
        <taxon>Pseudomonadota</taxon>
        <taxon>Alphaproteobacteria</taxon>
        <taxon>Hyphomicrobiales</taxon>
        <taxon>Methylopilaceae</taxon>
        <taxon>Hansschlegelia</taxon>
    </lineage>
</organism>
<proteinExistence type="inferred from homology"/>
<evidence type="ECO:0000256" key="4">
    <source>
        <dbReference type="ARBA" id="ARBA00023163"/>
    </source>
</evidence>
<accession>A0A4V2JDB1</accession>
<dbReference type="NCBIfam" id="TIGR02937">
    <property type="entry name" value="sigma70-ECF"/>
    <property type="match status" value="1"/>
</dbReference>
<dbReference type="InterPro" id="IPR036388">
    <property type="entry name" value="WH-like_DNA-bd_sf"/>
</dbReference>
<dbReference type="Proteomes" id="UP000291613">
    <property type="component" value="Unassembled WGS sequence"/>
</dbReference>
<dbReference type="Gene3D" id="1.10.10.10">
    <property type="entry name" value="Winged helix-like DNA-binding domain superfamily/Winged helix DNA-binding domain"/>
    <property type="match status" value="1"/>
</dbReference>
<sequence>MTQLPAAGRDDIAVALASCARGDRSALKVIYDSETPVLLAVATRIVRRREVAEEVLQDAFVRIWRSASTYDPALGSGRAWVFAIVRNRALNQLRDDRHTPVDDAELESFAARDAEAAAAYDRLGETSALRRCLERLDPTRRNAILLAYVTGLTHGEIAGRLNAPLGTVKAWIRRSLLSLRECMS</sequence>
<evidence type="ECO:0000256" key="1">
    <source>
        <dbReference type="ARBA" id="ARBA00010641"/>
    </source>
</evidence>
<dbReference type="PANTHER" id="PTHR43133:SF62">
    <property type="entry name" value="RNA POLYMERASE SIGMA FACTOR SIGZ"/>
    <property type="match status" value="1"/>
</dbReference>
<evidence type="ECO:0000256" key="3">
    <source>
        <dbReference type="ARBA" id="ARBA00023082"/>
    </source>
</evidence>
<keyword evidence="4" id="KW-0804">Transcription</keyword>
<keyword evidence="8" id="KW-1185">Reference proteome</keyword>
<evidence type="ECO:0000313" key="7">
    <source>
        <dbReference type="EMBL" id="TBN47912.1"/>
    </source>
</evidence>
<dbReference type="InterPro" id="IPR013324">
    <property type="entry name" value="RNA_pol_sigma_r3/r4-like"/>
</dbReference>
<feature type="domain" description="RNA polymerase sigma factor 70 region 4 type 2" evidence="6">
    <location>
        <begin position="128"/>
        <end position="177"/>
    </location>
</feature>
<dbReference type="InterPro" id="IPR007627">
    <property type="entry name" value="RNA_pol_sigma70_r2"/>
</dbReference>
<dbReference type="CDD" id="cd06171">
    <property type="entry name" value="Sigma70_r4"/>
    <property type="match status" value="1"/>
</dbReference>
<comment type="similarity">
    <text evidence="1">Belongs to the sigma-70 factor family. ECF subfamily.</text>
</comment>
<dbReference type="EMBL" id="SIUB01000009">
    <property type="protein sequence ID" value="TBN47912.1"/>
    <property type="molecule type" value="Genomic_DNA"/>
</dbReference>
<dbReference type="GO" id="GO:0006352">
    <property type="term" value="P:DNA-templated transcription initiation"/>
    <property type="evidence" value="ECO:0007669"/>
    <property type="project" value="InterPro"/>
</dbReference>
<name>A0A4V2JDB1_9HYPH</name>
<dbReference type="SUPFAM" id="SSF88946">
    <property type="entry name" value="Sigma2 domain of RNA polymerase sigma factors"/>
    <property type="match status" value="1"/>
</dbReference>
<dbReference type="Pfam" id="PF08281">
    <property type="entry name" value="Sigma70_r4_2"/>
    <property type="match status" value="1"/>
</dbReference>
<feature type="domain" description="RNA polymerase sigma-70 region 2" evidence="5">
    <location>
        <begin position="31"/>
        <end position="97"/>
    </location>
</feature>
<dbReference type="InterPro" id="IPR013325">
    <property type="entry name" value="RNA_pol_sigma_r2"/>
</dbReference>
<protein>
    <submittedName>
        <fullName evidence="7">Sigma-70 family RNA polymerase sigma factor</fullName>
    </submittedName>
</protein>